<evidence type="ECO:0000313" key="4">
    <source>
        <dbReference type="RefSeq" id="XP_021084113.1"/>
    </source>
</evidence>
<protein>
    <submittedName>
        <fullName evidence="4">PRAME family member 18-like</fullName>
    </submittedName>
</protein>
<organism evidence="3 4">
    <name type="scientific">Mesocricetus auratus</name>
    <name type="common">Golden hamster</name>
    <dbReference type="NCBI Taxonomy" id="10036"/>
    <lineage>
        <taxon>Eukaryota</taxon>
        <taxon>Metazoa</taxon>
        <taxon>Chordata</taxon>
        <taxon>Craniata</taxon>
        <taxon>Vertebrata</taxon>
        <taxon>Euteleostomi</taxon>
        <taxon>Mammalia</taxon>
        <taxon>Eutheria</taxon>
        <taxon>Euarchontoglires</taxon>
        <taxon>Glires</taxon>
        <taxon>Rodentia</taxon>
        <taxon>Myomorpha</taxon>
        <taxon>Muroidea</taxon>
        <taxon>Cricetidae</taxon>
        <taxon>Cricetinae</taxon>
        <taxon>Mesocricetus</taxon>
    </lineage>
</organism>
<proteinExistence type="predicted"/>
<dbReference type="PANTHER" id="PTHR14224">
    <property type="entry name" value="SIMILAR TO PREFERENTIALLY EXPRESSED ANTIGEN IN MELANOMA-LIKE 3"/>
    <property type="match status" value="1"/>
</dbReference>
<name>A0A3Q0CU35_MESAU</name>
<evidence type="ECO:0000256" key="1">
    <source>
        <dbReference type="ARBA" id="ARBA00022614"/>
    </source>
</evidence>
<gene>
    <name evidence="4" type="primary">LOC110341259</name>
</gene>
<keyword evidence="1" id="KW-0433">Leucine-rich repeat</keyword>
<keyword evidence="3" id="KW-1185">Reference proteome</keyword>
<dbReference type="Proteomes" id="UP000886700">
    <property type="component" value="Unplaced"/>
</dbReference>
<dbReference type="GeneID" id="110341259"/>
<dbReference type="GO" id="GO:0005737">
    <property type="term" value="C:cytoplasm"/>
    <property type="evidence" value="ECO:0007669"/>
    <property type="project" value="TreeGrafter"/>
</dbReference>
<keyword evidence="2" id="KW-0677">Repeat</keyword>
<dbReference type="AlphaFoldDB" id="A0A3Q0CU35"/>
<reference evidence="4" key="1">
    <citation type="submission" date="2025-08" db="UniProtKB">
        <authorList>
            <consortium name="RefSeq"/>
        </authorList>
    </citation>
    <scope>IDENTIFICATION</scope>
    <source>
        <tissue evidence="4">Liver</tissue>
    </source>
</reference>
<dbReference type="OrthoDB" id="9634584at2759"/>
<dbReference type="InterPro" id="IPR050694">
    <property type="entry name" value="LRRC14/PRAME"/>
</dbReference>
<accession>A0A3Q0CU35</accession>
<evidence type="ECO:0000256" key="2">
    <source>
        <dbReference type="ARBA" id="ARBA00022737"/>
    </source>
</evidence>
<dbReference type="RefSeq" id="XP_021084113.1">
    <property type="nucleotide sequence ID" value="XM_021228454.1"/>
</dbReference>
<dbReference type="PANTHER" id="PTHR14224:SF94">
    <property type="entry name" value="PRAME FAMILY MEMBER 12"/>
    <property type="match status" value="1"/>
</dbReference>
<evidence type="ECO:0000313" key="3">
    <source>
        <dbReference type="Proteomes" id="UP000886700"/>
    </source>
</evidence>
<dbReference type="KEGG" id="maua:110341259"/>
<sequence>MSSQAVPTLQQLAIRGLLKDEDLTLSLLDDLPIVLFPPLFEQAFINRQTKIVKTMVISWPFPCLPLGSLINYVEADNFQAVLDGMDWLINQTVWPRQCRLRVLNLHYIKHGFWERCVGTENGFPSQKKKPLEKDSTTEGKKQSLKVLAEYTLMFSTLKDYNSYFMQWLKLRKDTVPCYFFNLVPKKCQQSSCFLNYT</sequence>